<keyword evidence="5" id="KW-1185">Reference proteome</keyword>
<evidence type="ECO:0000313" key="5">
    <source>
        <dbReference type="Proteomes" id="UP001501844"/>
    </source>
</evidence>
<name>A0ABP8FRI3_9BACT</name>
<evidence type="ECO:0000259" key="3">
    <source>
        <dbReference type="Pfam" id="PF19335"/>
    </source>
</evidence>
<evidence type="ECO:0000256" key="2">
    <source>
        <dbReference type="SAM" id="SignalP"/>
    </source>
</evidence>
<dbReference type="Proteomes" id="UP001501844">
    <property type="component" value="Unassembled WGS sequence"/>
</dbReference>
<proteinExistence type="predicted"/>
<feature type="compositionally biased region" description="Low complexity" evidence="1">
    <location>
        <begin position="35"/>
        <end position="50"/>
    </location>
</feature>
<gene>
    <name evidence="4" type="ORF">GCM10023183_26780</name>
</gene>
<dbReference type="RefSeq" id="WP_345167045.1">
    <property type="nucleotide sequence ID" value="NZ_BAABGX010000002.1"/>
</dbReference>
<comment type="caution">
    <text evidence="4">The sequence shown here is derived from an EMBL/GenBank/DDBJ whole genome shotgun (WGS) entry which is preliminary data.</text>
</comment>
<accession>A0ABP8FRI3</accession>
<feature type="domain" description="Heavy metal binding" evidence="3">
    <location>
        <begin position="56"/>
        <end position="83"/>
    </location>
</feature>
<feature type="signal peptide" evidence="2">
    <location>
        <begin position="1"/>
        <end position="19"/>
    </location>
</feature>
<evidence type="ECO:0000256" key="1">
    <source>
        <dbReference type="SAM" id="MobiDB-lite"/>
    </source>
</evidence>
<dbReference type="EMBL" id="BAABGX010000002">
    <property type="protein sequence ID" value="GAA4309550.1"/>
    <property type="molecule type" value="Genomic_DNA"/>
</dbReference>
<evidence type="ECO:0000313" key="4">
    <source>
        <dbReference type="EMBL" id="GAA4309550.1"/>
    </source>
</evidence>
<organism evidence="4 5">
    <name type="scientific">Nibribacter koreensis</name>
    <dbReference type="NCBI Taxonomy" id="1084519"/>
    <lineage>
        <taxon>Bacteria</taxon>
        <taxon>Pseudomonadati</taxon>
        <taxon>Bacteroidota</taxon>
        <taxon>Cytophagia</taxon>
        <taxon>Cytophagales</taxon>
        <taxon>Hymenobacteraceae</taxon>
        <taxon>Nibribacter</taxon>
    </lineage>
</organism>
<dbReference type="Pfam" id="PF19335">
    <property type="entry name" value="HMBD"/>
    <property type="match status" value="1"/>
</dbReference>
<feature type="region of interest" description="Disordered" evidence="1">
    <location>
        <begin position="23"/>
        <end position="50"/>
    </location>
</feature>
<feature type="chain" id="PRO_5046099923" description="Heavy metal binding domain-containing protein" evidence="2">
    <location>
        <begin position="20"/>
        <end position="89"/>
    </location>
</feature>
<keyword evidence="2" id="KW-0732">Signal</keyword>
<dbReference type="PROSITE" id="PS51257">
    <property type="entry name" value="PROKAR_LIPOPROTEIN"/>
    <property type="match status" value="1"/>
</dbReference>
<protein>
    <recommendedName>
        <fullName evidence="3">Heavy metal binding domain-containing protein</fullName>
    </recommendedName>
</protein>
<sequence length="89" mass="9409">MKKTFFAWVLAVAMVSVSACNTTTTTEKETSADVATPTEASTPADSTATSTKQMAYICPMNCKGSASMEPGKCPVCKMNLEKNPAYTAQ</sequence>
<reference evidence="5" key="1">
    <citation type="journal article" date="2019" name="Int. J. Syst. Evol. Microbiol.">
        <title>The Global Catalogue of Microorganisms (GCM) 10K type strain sequencing project: providing services to taxonomists for standard genome sequencing and annotation.</title>
        <authorList>
            <consortium name="The Broad Institute Genomics Platform"/>
            <consortium name="The Broad Institute Genome Sequencing Center for Infectious Disease"/>
            <person name="Wu L."/>
            <person name="Ma J."/>
        </authorList>
    </citation>
    <scope>NUCLEOTIDE SEQUENCE [LARGE SCALE GENOMIC DNA]</scope>
    <source>
        <strain evidence="5">JCM 17917</strain>
    </source>
</reference>
<dbReference type="InterPro" id="IPR045800">
    <property type="entry name" value="HMBD"/>
</dbReference>